<dbReference type="GO" id="GO:0005765">
    <property type="term" value="C:lysosomal membrane"/>
    <property type="evidence" value="ECO:0007669"/>
    <property type="project" value="UniProtKB-SubCell"/>
</dbReference>
<keyword evidence="13" id="KW-1185">Reference proteome</keyword>
<dbReference type="AlphaFoldDB" id="A0A8T0DH37"/>
<comment type="caution">
    <text evidence="12">The sequence shown here is derived from an EMBL/GenBank/DDBJ whole genome shotgun (WGS) entry which is preliminary data.</text>
</comment>
<keyword evidence="10 11" id="KW-0458">Lysosome</keyword>
<keyword evidence="8 11" id="KW-1133">Transmembrane helix</keyword>
<evidence type="ECO:0000256" key="4">
    <source>
        <dbReference type="ARBA" id="ARBA00012936"/>
    </source>
</evidence>
<comment type="subcellular location">
    <subcellularLocation>
        <location evidence="2 11">Late endosome membrane</location>
        <topology evidence="2 11">Multi-pass membrane protein</topology>
    </subcellularLocation>
    <subcellularLocation>
        <location evidence="3 11">Lysosome membrane</location>
        <topology evidence="3 11">Multi-pass membrane protein</topology>
    </subcellularLocation>
</comment>
<dbReference type="GO" id="GO:0034597">
    <property type="term" value="F:phosphatidylinositol-4,5-bisphosphate 4-phosphatase activity"/>
    <property type="evidence" value="ECO:0007669"/>
    <property type="project" value="UniProtKB-EC"/>
</dbReference>
<evidence type="ECO:0000256" key="1">
    <source>
        <dbReference type="ARBA" id="ARBA00001261"/>
    </source>
</evidence>
<comment type="catalytic activity">
    <reaction evidence="1 11">
        <text>a 1,2-diacyl-sn-glycero-3-phospho-(1D-myo-inositol-4,5-bisphosphate) + H2O = a 1,2-diacyl-sn-glycero-3-phospho-(1D-myo-inositol-5-phosphate) + phosphate</text>
        <dbReference type="Rhea" id="RHEA:25674"/>
        <dbReference type="ChEBI" id="CHEBI:15377"/>
        <dbReference type="ChEBI" id="CHEBI:43474"/>
        <dbReference type="ChEBI" id="CHEBI:57795"/>
        <dbReference type="ChEBI" id="CHEBI:58456"/>
        <dbReference type="EC" id="3.1.3.78"/>
    </reaction>
</comment>
<organism evidence="12 13">
    <name type="scientific">Paragonimus westermani</name>
    <dbReference type="NCBI Taxonomy" id="34504"/>
    <lineage>
        <taxon>Eukaryota</taxon>
        <taxon>Metazoa</taxon>
        <taxon>Spiralia</taxon>
        <taxon>Lophotrochozoa</taxon>
        <taxon>Platyhelminthes</taxon>
        <taxon>Trematoda</taxon>
        <taxon>Digenea</taxon>
        <taxon>Plagiorchiida</taxon>
        <taxon>Troglotremata</taxon>
        <taxon>Troglotrematidae</taxon>
        <taxon>Paragonimus</taxon>
    </lineage>
</organism>
<dbReference type="OrthoDB" id="9939933at2759"/>
<proteinExistence type="predicted"/>
<dbReference type="PANTHER" id="PTHR21014:SF6">
    <property type="entry name" value="PHOSPHATIDYLINOSITOL-4,5-BISPHOSPHATE 4-PHOSPHATASE"/>
    <property type="match status" value="1"/>
</dbReference>
<evidence type="ECO:0000256" key="8">
    <source>
        <dbReference type="ARBA" id="ARBA00022989"/>
    </source>
</evidence>
<name>A0A8T0DH37_9TREM</name>
<dbReference type="GO" id="GO:0046856">
    <property type="term" value="P:phosphatidylinositol dephosphorylation"/>
    <property type="evidence" value="ECO:0007669"/>
    <property type="project" value="InterPro"/>
</dbReference>
<dbReference type="EMBL" id="JTDF01005428">
    <property type="protein sequence ID" value="KAF8566244.1"/>
    <property type="molecule type" value="Genomic_DNA"/>
</dbReference>
<keyword evidence="7 11" id="KW-0378">Hydrolase</keyword>
<dbReference type="Pfam" id="PF09788">
    <property type="entry name" value="Tmemb_55A"/>
    <property type="match status" value="1"/>
</dbReference>
<evidence type="ECO:0000256" key="3">
    <source>
        <dbReference type="ARBA" id="ARBA00004155"/>
    </source>
</evidence>
<dbReference type="PANTHER" id="PTHR21014">
    <property type="entry name" value="PHOSPHATIDYLINOSITOL-4,5-BISPHOSPHATE 4-PHOSPHATASE"/>
    <property type="match status" value="1"/>
</dbReference>
<keyword evidence="9 11" id="KW-0472">Membrane</keyword>
<evidence type="ECO:0000256" key="6">
    <source>
        <dbReference type="ARBA" id="ARBA00022753"/>
    </source>
</evidence>
<accession>A0A8T0DH37</accession>
<dbReference type="GO" id="GO:0005886">
    <property type="term" value="C:plasma membrane"/>
    <property type="evidence" value="ECO:0007669"/>
    <property type="project" value="TreeGrafter"/>
</dbReference>
<evidence type="ECO:0000256" key="9">
    <source>
        <dbReference type="ARBA" id="ARBA00023136"/>
    </source>
</evidence>
<keyword evidence="6 11" id="KW-0967">Endosome</keyword>
<dbReference type="InterPro" id="IPR019178">
    <property type="entry name" value="PtdIns-P2-Ptase"/>
</dbReference>
<comment type="function">
    <text evidence="11">Catalyzes the hydrolysis of phosphatidylinositol-4,5-bisphosphate (PtdIns-4,5-P2) to phosphatidylinositol-4-phosphate (PtdIns-4-P).</text>
</comment>
<evidence type="ECO:0000256" key="10">
    <source>
        <dbReference type="ARBA" id="ARBA00023228"/>
    </source>
</evidence>
<protein>
    <recommendedName>
        <fullName evidence="4 11">Phosphatidylinositol-4,5-bisphosphate 4-phosphatase</fullName>
        <ecNumber evidence="4 11">3.1.3.78</ecNumber>
    </recommendedName>
</protein>
<sequence length="282" mass="31109">MCAVKFSFHSVKPILTDGRKSASVDDLRTSGYVVPYSCRPPVASISKNLGRLIFCQVCGHIIEIPLSYSKLVVLCSNCKESTPARPPPSDRRFFRCCCGRLILVPVYVRSVVCPRPGCRQLLLLPAATVMEYSELTRNHSVQTQSLSESRGDLELEIGPSQKHGTTESIRPIELRCGFCYYRFFAPNALGLTSDAKCPHCKHVTSVGPDFARIRALRLLEYAVVALAVAIITSVVTYAYRERTGGLYSVNLGLGFAGLVMVLKAVAYYRMPVSRIVIGGYEM</sequence>
<evidence type="ECO:0000313" key="12">
    <source>
        <dbReference type="EMBL" id="KAF8566244.1"/>
    </source>
</evidence>
<dbReference type="Proteomes" id="UP000699462">
    <property type="component" value="Unassembled WGS sequence"/>
</dbReference>
<gene>
    <name evidence="12" type="ORF">P879_06548</name>
</gene>
<evidence type="ECO:0000256" key="5">
    <source>
        <dbReference type="ARBA" id="ARBA00022692"/>
    </source>
</evidence>
<reference evidence="12 13" key="1">
    <citation type="submission" date="2019-07" db="EMBL/GenBank/DDBJ databases">
        <title>Annotation for the trematode Paragonimus westermani.</title>
        <authorList>
            <person name="Choi Y.-J."/>
        </authorList>
    </citation>
    <scope>NUCLEOTIDE SEQUENCE [LARGE SCALE GENOMIC DNA]</scope>
    <source>
        <strain evidence="12">180907_Pwestermani</strain>
    </source>
</reference>
<evidence type="ECO:0000256" key="2">
    <source>
        <dbReference type="ARBA" id="ARBA00004107"/>
    </source>
</evidence>
<evidence type="ECO:0000256" key="11">
    <source>
        <dbReference type="RuleBase" id="RU365008"/>
    </source>
</evidence>
<evidence type="ECO:0000313" key="13">
    <source>
        <dbReference type="Proteomes" id="UP000699462"/>
    </source>
</evidence>
<dbReference type="GO" id="GO:0031902">
    <property type="term" value="C:late endosome membrane"/>
    <property type="evidence" value="ECO:0007669"/>
    <property type="project" value="UniProtKB-SubCell"/>
</dbReference>
<keyword evidence="5 11" id="KW-0812">Transmembrane</keyword>
<dbReference type="GO" id="GO:0030670">
    <property type="term" value="C:phagocytic vesicle membrane"/>
    <property type="evidence" value="ECO:0007669"/>
    <property type="project" value="TreeGrafter"/>
</dbReference>
<dbReference type="EC" id="3.1.3.78" evidence="4 11"/>
<evidence type="ECO:0000256" key="7">
    <source>
        <dbReference type="ARBA" id="ARBA00022801"/>
    </source>
</evidence>
<feature type="transmembrane region" description="Helical" evidence="11">
    <location>
        <begin position="218"/>
        <end position="239"/>
    </location>
</feature>
<feature type="transmembrane region" description="Helical" evidence="11">
    <location>
        <begin position="245"/>
        <end position="265"/>
    </location>
</feature>